<sequence>MIRATLANTSSPGRPPTPPRSRWVPVSRAQLCKAPWRPDMRLHPGIPGGLRGRLECGASVCTEVAALKGGAGQPGGEPCLQSGRLRRRELIICTETAVVCGICVHNLEAATMSFSR</sequence>
<evidence type="ECO:0000313" key="3">
    <source>
        <dbReference type="Proteomes" id="UP001176941"/>
    </source>
</evidence>
<gene>
    <name evidence="2" type="ORF">MRATA1EN1_LOCUS29032</name>
</gene>
<dbReference type="Proteomes" id="UP001176941">
    <property type="component" value="Chromosome X"/>
</dbReference>
<keyword evidence="3" id="KW-1185">Reference proteome</keyword>
<protein>
    <submittedName>
        <fullName evidence="2">Uncharacterized protein</fullName>
    </submittedName>
</protein>
<dbReference type="EMBL" id="OX460343">
    <property type="protein sequence ID" value="CAI9180070.1"/>
    <property type="molecule type" value="Genomic_DNA"/>
</dbReference>
<name>A0ABN9A1E8_RANTA</name>
<organism evidence="2 3">
    <name type="scientific">Rangifer tarandus platyrhynchus</name>
    <name type="common">Svalbard reindeer</name>
    <dbReference type="NCBI Taxonomy" id="3082113"/>
    <lineage>
        <taxon>Eukaryota</taxon>
        <taxon>Metazoa</taxon>
        <taxon>Chordata</taxon>
        <taxon>Craniata</taxon>
        <taxon>Vertebrata</taxon>
        <taxon>Euteleostomi</taxon>
        <taxon>Mammalia</taxon>
        <taxon>Eutheria</taxon>
        <taxon>Laurasiatheria</taxon>
        <taxon>Artiodactyla</taxon>
        <taxon>Ruminantia</taxon>
        <taxon>Pecora</taxon>
        <taxon>Cervidae</taxon>
        <taxon>Odocoileinae</taxon>
        <taxon>Rangifer</taxon>
    </lineage>
</organism>
<feature type="region of interest" description="Disordered" evidence="1">
    <location>
        <begin position="1"/>
        <end position="24"/>
    </location>
</feature>
<reference evidence="2" key="1">
    <citation type="submission" date="2023-04" db="EMBL/GenBank/DDBJ databases">
        <authorList>
            <consortium name="ELIXIR-Norway"/>
        </authorList>
    </citation>
    <scope>NUCLEOTIDE SEQUENCE [LARGE SCALE GENOMIC DNA]</scope>
</reference>
<evidence type="ECO:0000256" key="1">
    <source>
        <dbReference type="SAM" id="MobiDB-lite"/>
    </source>
</evidence>
<accession>A0ABN9A1E8</accession>
<proteinExistence type="predicted"/>
<evidence type="ECO:0000313" key="2">
    <source>
        <dbReference type="EMBL" id="CAI9180070.1"/>
    </source>
</evidence>